<organism evidence="2 3">
    <name type="scientific">Gaoshiqia sediminis</name>
    <dbReference type="NCBI Taxonomy" id="2986998"/>
    <lineage>
        <taxon>Bacteria</taxon>
        <taxon>Pseudomonadati</taxon>
        <taxon>Bacteroidota</taxon>
        <taxon>Bacteroidia</taxon>
        <taxon>Marinilabiliales</taxon>
        <taxon>Prolixibacteraceae</taxon>
        <taxon>Gaoshiqia</taxon>
    </lineage>
</organism>
<feature type="transmembrane region" description="Helical" evidence="1">
    <location>
        <begin position="47"/>
        <end position="68"/>
    </location>
</feature>
<keyword evidence="1" id="KW-0472">Membrane</keyword>
<gene>
    <name evidence="2" type="ORF">N2K84_10345</name>
</gene>
<dbReference type="EMBL" id="JAPAAF010000012">
    <property type="protein sequence ID" value="MCW0483130.1"/>
    <property type="molecule type" value="Genomic_DNA"/>
</dbReference>
<dbReference type="PROSITE" id="PS51257">
    <property type="entry name" value="PROKAR_LIPOPROTEIN"/>
    <property type="match status" value="1"/>
</dbReference>
<protein>
    <submittedName>
        <fullName evidence="2">DUF3332 domain-containing protein</fullName>
    </submittedName>
</protein>
<accession>A0AA41YBP0</accession>
<name>A0AA41YBP0_9BACT</name>
<keyword evidence="1" id="KW-1133">Transmembrane helix</keyword>
<proteinExistence type="predicted"/>
<dbReference type="RefSeq" id="WP_282591732.1">
    <property type="nucleotide sequence ID" value="NZ_JAPAAF010000012.1"/>
</dbReference>
<evidence type="ECO:0000256" key="1">
    <source>
        <dbReference type="SAM" id="Phobius"/>
    </source>
</evidence>
<dbReference type="Proteomes" id="UP001163821">
    <property type="component" value="Unassembled WGS sequence"/>
</dbReference>
<keyword evidence="1" id="KW-0812">Transmembrane</keyword>
<sequence>MKKVRNLSVVILLAAVLMQSCIGSFKLTRTVYDWNNSVGDKFVNELVFLACIIVPVYGVATFVDAVVLNSIEFWSGENPMTLKDGEKHQKLVEIDGKTYQLTSEKFKMTVEELGVADSKTEMIFRESDNSWYLKKGKKFQKLVEVEIQDGQVISYHVVNPDGSMLTLQPGFDPLAVQDQLHPQPALALQ</sequence>
<comment type="caution">
    <text evidence="2">The sequence shown here is derived from an EMBL/GenBank/DDBJ whole genome shotgun (WGS) entry which is preliminary data.</text>
</comment>
<evidence type="ECO:0000313" key="2">
    <source>
        <dbReference type="EMBL" id="MCW0483130.1"/>
    </source>
</evidence>
<dbReference type="Pfam" id="PF11810">
    <property type="entry name" value="DUF3332"/>
    <property type="match status" value="1"/>
</dbReference>
<dbReference type="AlphaFoldDB" id="A0AA41YBP0"/>
<keyword evidence="3" id="KW-1185">Reference proteome</keyword>
<dbReference type="InterPro" id="IPR021768">
    <property type="entry name" value="DUF3332"/>
</dbReference>
<evidence type="ECO:0000313" key="3">
    <source>
        <dbReference type="Proteomes" id="UP001163821"/>
    </source>
</evidence>
<reference evidence="2" key="1">
    <citation type="submission" date="2022-10" db="EMBL/GenBank/DDBJ databases">
        <title>Gaoshiqiia sediminis gen. nov., sp. nov., isolated from coastal sediment.</title>
        <authorList>
            <person name="Yu W.X."/>
            <person name="Mu D.S."/>
            <person name="Du J.Z."/>
            <person name="Liang Y.Q."/>
        </authorList>
    </citation>
    <scope>NUCLEOTIDE SEQUENCE</scope>
    <source>
        <strain evidence="2">A06</strain>
    </source>
</reference>